<dbReference type="InterPro" id="IPR040442">
    <property type="entry name" value="Pyrv_kinase-like_dom_sf"/>
</dbReference>
<dbReference type="EMBL" id="CP036271">
    <property type="protein sequence ID" value="QDT54922.1"/>
    <property type="molecule type" value="Genomic_DNA"/>
</dbReference>
<dbReference type="Proteomes" id="UP000315700">
    <property type="component" value="Chromosome"/>
</dbReference>
<dbReference type="EC" id="2.7.1.40" evidence="3 12"/>
<evidence type="ECO:0000256" key="2">
    <source>
        <dbReference type="ARBA" id="ARBA00008663"/>
    </source>
</evidence>
<evidence type="ECO:0000256" key="8">
    <source>
        <dbReference type="ARBA" id="ARBA00022840"/>
    </source>
</evidence>
<dbReference type="GO" id="GO:0000287">
    <property type="term" value="F:magnesium ion binding"/>
    <property type="evidence" value="ECO:0007669"/>
    <property type="project" value="UniProtKB-UniRule"/>
</dbReference>
<dbReference type="KEGG" id="ccos:Pan44_29620"/>
<evidence type="ECO:0000259" key="15">
    <source>
        <dbReference type="Pfam" id="PF02887"/>
    </source>
</evidence>
<dbReference type="Gene3D" id="2.40.33.10">
    <property type="entry name" value="PK beta-barrel domain-like"/>
    <property type="match status" value="1"/>
</dbReference>
<dbReference type="GO" id="GO:0030955">
    <property type="term" value="F:potassium ion binding"/>
    <property type="evidence" value="ECO:0007669"/>
    <property type="project" value="UniProtKB-UniRule"/>
</dbReference>
<dbReference type="InterPro" id="IPR001697">
    <property type="entry name" value="Pyr_Knase"/>
</dbReference>
<dbReference type="AlphaFoldDB" id="A0A517SFM8"/>
<keyword evidence="4 13" id="KW-0808">Transferase</keyword>
<keyword evidence="11 16" id="KW-0670">Pyruvate</keyword>
<name>A0A517SFM8_9PLAN</name>
<reference evidence="16 17" key="1">
    <citation type="submission" date="2019-02" db="EMBL/GenBank/DDBJ databases">
        <title>Deep-cultivation of Planctomycetes and their phenomic and genomic characterization uncovers novel biology.</title>
        <authorList>
            <person name="Wiegand S."/>
            <person name="Jogler M."/>
            <person name="Boedeker C."/>
            <person name="Pinto D."/>
            <person name="Vollmers J."/>
            <person name="Rivas-Marin E."/>
            <person name="Kohn T."/>
            <person name="Peeters S.H."/>
            <person name="Heuer A."/>
            <person name="Rast P."/>
            <person name="Oberbeckmann S."/>
            <person name="Bunk B."/>
            <person name="Jeske O."/>
            <person name="Meyerdierks A."/>
            <person name="Storesund J.E."/>
            <person name="Kallscheuer N."/>
            <person name="Luecker S."/>
            <person name="Lage O.M."/>
            <person name="Pohl T."/>
            <person name="Merkel B.J."/>
            <person name="Hornburger P."/>
            <person name="Mueller R.-W."/>
            <person name="Bruemmer F."/>
            <person name="Labrenz M."/>
            <person name="Spormann A.M."/>
            <person name="Op den Camp H."/>
            <person name="Overmann J."/>
            <person name="Amann R."/>
            <person name="Jetten M.S.M."/>
            <person name="Mascher T."/>
            <person name="Medema M.H."/>
            <person name="Devos D.P."/>
            <person name="Kaster A.-K."/>
            <person name="Ovreas L."/>
            <person name="Rohde M."/>
            <person name="Galperin M.Y."/>
            <person name="Jogler C."/>
        </authorList>
    </citation>
    <scope>NUCLEOTIDE SEQUENCE [LARGE SCALE GENOMIC DNA]</scope>
    <source>
        <strain evidence="16 17">Pan44</strain>
    </source>
</reference>
<dbReference type="FunFam" id="2.40.33.10:FF:000001">
    <property type="entry name" value="Pyruvate kinase"/>
    <property type="match status" value="1"/>
</dbReference>
<sequence>MATMAAAAPWKRASRTKIVATIGPACSSVTRLVELIRAGVDVFRINTAHGSRADHQASLDNVRAAELEVGTPVAVLVDLAGPKMRLTELHDGEVHCNSGDTIRIVRNETPGPGELASAYKPLLDELRPGNRVMLADGTVALQVVSVEPDVAICEVVQAGVVRSRQGINLPGAKLSAPAVSPEDASNAEWAATAGADYISLSFVRRADDVRGLRRLLRPLGSEAQICAKIEKPEALAELDAIVAEADAVMVARGDLGVEVDIAQMAVVQKRIVGACRRACKPVIIATQMLDSMHHSRLPTRAEATDVANAILDGADACMLSGETAVGKFPRESVEMMHRIAVATETLIRRQPAPRGQLNVAPITAATTGAAVEIAETLGAKLIIVATATGVSALSVSQYRGPAPIVGVSESTASLRRMCLYWGVIPLPNAPVNDDRRLLEYIIARGRGSGDLVNGDRLILLSGTGLPTSRHNMLLVHEVG</sequence>
<dbReference type="FunCoup" id="A0A517SFM8">
    <property type="interactions" value="437"/>
</dbReference>
<evidence type="ECO:0000256" key="10">
    <source>
        <dbReference type="ARBA" id="ARBA00023152"/>
    </source>
</evidence>
<dbReference type="SUPFAM" id="SSF52935">
    <property type="entry name" value="PK C-terminal domain-like"/>
    <property type="match status" value="1"/>
</dbReference>
<dbReference type="InterPro" id="IPR015793">
    <property type="entry name" value="Pyrv_Knase_brl"/>
</dbReference>
<dbReference type="InterPro" id="IPR011037">
    <property type="entry name" value="Pyrv_Knase-like_insert_dom_sf"/>
</dbReference>
<dbReference type="SUPFAM" id="SSF51621">
    <property type="entry name" value="Phosphoenolpyruvate/pyruvate domain"/>
    <property type="match status" value="1"/>
</dbReference>
<organism evidence="16 17">
    <name type="scientific">Caulifigura coniformis</name>
    <dbReference type="NCBI Taxonomy" id="2527983"/>
    <lineage>
        <taxon>Bacteria</taxon>
        <taxon>Pseudomonadati</taxon>
        <taxon>Planctomycetota</taxon>
        <taxon>Planctomycetia</taxon>
        <taxon>Planctomycetales</taxon>
        <taxon>Planctomycetaceae</taxon>
        <taxon>Caulifigura</taxon>
    </lineage>
</organism>
<evidence type="ECO:0000256" key="4">
    <source>
        <dbReference type="ARBA" id="ARBA00022679"/>
    </source>
</evidence>
<comment type="similarity">
    <text evidence="2 13">Belongs to the pyruvate kinase family.</text>
</comment>
<keyword evidence="7 13" id="KW-0418">Kinase</keyword>
<dbReference type="PRINTS" id="PR01050">
    <property type="entry name" value="PYRUVTKNASE"/>
</dbReference>
<dbReference type="SUPFAM" id="SSF50800">
    <property type="entry name" value="PK beta-barrel domain-like"/>
    <property type="match status" value="1"/>
</dbReference>
<evidence type="ECO:0000313" key="16">
    <source>
        <dbReference type="EMBL" id="QDT54922.1"/>
    </source>
</evidence>
<feature type="domain" description="Pyruvate kinase C-terminal" evidence="15">
    <location>
        <begin position="365"/>
        <end position="476"/>
    </location>
</feature>
<comment type="pathway">
    <text evidence="1 13">Carbohydrate degradation; glycolysis; pyruvate from D-glyceraldehyde 3-phosphate: step 5/5.</text>
</comment>
<evidence type="ECO:0000256" key="6">
    <source>
        <dbReference type="ARBA" id="ARBA00022741"/>
    </source>
</evidence>
<evidence type="ECO:0000256" key="12">
    <source>
        <dbReference type="NCBIfam" id="TIGR01064"/>
    </source>
</evidence>
<keyword evidence="8" id="KW-0067">ATP-binding</keyword>
<dbReference type="GO" id="GO:0005524">
    <property type="term" value="F:ATP binding"/>
    <property type="evidence" value="ECO:0007669"/>
    <property type="project" value="UniProtKB-KW"/>
</dbReference>
<dbReference type="InterPro" id="IPR036918">
    <property type="entry name" value="Pyrv_Knase_C_sf"/>
</dbReference>
<keyword evidence="5" id="KW-0479">Metal-binding</keyword>
<dbReference type="InterPro" id="IPR015806">
    <property type="entry name" value="Pyrv_Knase_insert_dom_sf"/>
</dbReference>
<evidence type="ECO:0000259" key="14">
    <source>
        <dbReference type="Pfam" id="PF00224"/>
    </source>
</evidence>
<dbReference type="Gene3D" id="3.40.1380.20">
    <property type="entry name" value="Pyruvate kinase, C-terminal domain"/>
    <property type="match status" value="1"/>
</dbReference>
<feature type="domain" description="Pyruvate kinase barrel" evidence="14">
    <location>
        <begin position="14"/>
        <end position="333"/>
    </location>
</feature>
<evidence type="ECO:0000313" key="17">
    <source>
        <dbReference type="Proteomes" id="UP000315700"/>
    </source>
</evidence>
<dbReference type="NCBIfam" id="TIGR01064">
    <property type="entry name" value="pyruv_kin"/>
    <property type="match status" value="1"/>
</dbReference>
<evidence type="ECO:0000256" key="11">
    <source>
        <dbReference type="ARBA" id="ARBA00023317"/>
    </source>
</evidence>
<dbReference type="InParanoid" id="A0A517SFM8"/>
<dbReference type="Gene3D" id="3.20.20.60">
    <property type="entry name" value="Phosphoenolpyruvate-binding domains"/>
    <property type="match status" value="1"/>
</dbReference>
<evidence type="ECO:0000256" key="5">
    <source>
        <dbReference type="ARBA" id="ARBA00022723"/>
    </source>
</evidence>
<dbReference type="InterPro" id="IPR015813">
    <property type="entry name" value="Pyrv/PenolPyrv_kinase-like_dom"/>
</dbReference>
<dbReference type="GO" id="GO:0004743">
    <property type="term" value="F:pyruvate kinase activity"/>
    <property type="evidence" value="ECO:0007669"/>
    <property type="project" value="UniProtKB-UniRule"/>
</dbReference>
<dbReference type="Pfam" id="PF02887">
    <property type="entry name" value="PK_C"/>
    <property type="match status" value="1"/>
</dbReference>
<evidence type="ECO:0000256" key="7">
    <source>
        <dbReference type="ARBA" id="ARBA00022777"/>
    </source>
</evidence>
<dbReference type="GO" id="GO:0016301">
    <property type="term" value="F:kinase activity"/>
    <property type="evidence" value="ECO:0007669"/>
    <property type="project" value="UniProtKB-KW"/>
</dbReference>
<proteinExistence type="inferred from homology"/>
<keyword evidence="6" id="KW-0547">Nucleotide-binding</keyword>
<dbReference type="PANTHER" id="PTHR11817">
    <property type="entry name" value="PYRUVATE KINASE"/>
    <property type="match status" value="1"/>
</dbReference>
<dbReference type="UniPathway" id="UPA00109">
    <property type="reaction ID" value="UER00188"/>
</dbReference>
<protein>
    <recommendedName>
        <fullName evidence="3 12">Pyruvate kinase</fullName>
        <ecNumber evidence="3 12">2.7.1.40</ecNumber>
    </recommendedName>
</protein>
<comment type="catalytic activity">
    <reaction evidence="13">
        <text>pyruvate + ATP = phosphoenolpyruvate + ADP + H(+)</text>
        <dbReference type="Rhea" id="RHEA:18157"/>
        <dbReference type="ChEBI" id="CHEBI:15361"/>
        <dbReference type="ChEBI" id="CHEBI:15378"/>
        <dbReference type="ChEBI" id="CHEBI:30616"/>
        <dbReference type="ChEBI" id="CHEBI:58702"/>
        <dbReference type="ChEBI" id="CHEBI:456216"/>
        <dbReference type="EC" id="2.7.1.40"/>
    </reaction>
</comment>
<accession>A0A517SFM8</accession>
<evidence type="ECO:0000256" key="13">
    <source>
        <dbReference type="RuleBase" id="RU000504"/>
    </source>
</evidence>
<evidence type="ECO:0000256" key="1">
    <source>
        <dbReference type="ARBA" id="ARBA00004997"/>
    </source>
</evidence>
<keyword evidence="17" id="KW-1185">Reference proteome</keyword>
<keyword evidence="9 13" id="KW-0460">Magnesium</keyword>
<evidence type="ECO:0000256" key="9">
    <source>
        <dbReference type="ARBA" id="ARBA00022842"/>
    </source>
</evidence>
<dbReference type="Pfam" id="PF00224">
    <property type="entry name" value="PK"/>
    <property type="match status" value="1"/>
</dbReference>
<dbReference type="InterPro" id="IPR015795">
    <property type="entry name" value="Pyrv_Knase_C"/>
</dbReference>
<dbReference type="NCBIfam" id="NF004491">
    <property type="entry name" value="PRK05826.1"/>
    <property type="match status" value="1"/>
</dbReference>
<dbReference type="RefSeq" id="WP_197453330.1">
    <property type="nucleotide sequence ID" value="NZ_CP036271.1"/>
</dbReference>
<gene>
    <name evidence="16" type="primary">pyk</name>
    <name evidence="16" type="ORF">Pan44_29620</name>
</gene>
<keyword evidence="10 13" id="KW-0324">Glycolysis</keyword>
<evidence type="ECO:0000256" key="3">
    <source>
        <dbReference type="ARBA" id="ARBA00012142"/>
    </source>
</evidence>